<sequence>MLLVVLLGLVRAGGLSRVCRGCSRSCGRYSRSRSLCEHSSGKQGGERCSNELLFHDSKTLRGCLTVSRLACRDYLFNASSPSVLTRIGRKLWQRGKYMSGRFRHCMTLFATVWKVQKLEAEPLPTATRGDSPSQIQTRAPSSAHANMTLLIAWGPTRANSIATSELDAAPHSI</sequence>
<name>A0A158H988_CABSO</name>
<gene>
    <name evidence="1" type="ORF">AWB64_04340</name>
</gene>
<proteinExistence type="predicted"/>
<accession>A0A158H988</accession>
<evidence type="ECO:0000313" key="2">
    <source>
        <dbReference type="Proteomes" id="UP000054893"/>
    </source>
</evidence>
<reference evidence="1 2" key="1">
    <citation type="submission" date="2016-01" db="EMBL/GenBank/DDBJ databases">
        <authorList>
            <person name="Oliw E.H."/>
        </authorList>
    </citation>
    <scope>NUCLEOTIDE SEQUENCE [LARGE SCALE GENOMIC DNA]</scope>
    <source>
        <strain evidence="1">LMG 22029</strain>
    </source>
</reference>
<protein>
    <submittedName>
        <fullName evidence="1">Uncharacterized protein</fullName>
    </submittedName>
</protein>
<dbReference type="Proteomes" id="UP000054893">
    <property type="component" value="Unassembled WGS sequence"/>
</dbReference>
<dbReference type="EMBL" id="FCOC02000015">
    <property type="protein sequence ID" value="SAL40878.1"/>
    <property type="molecule type" value="Genomic_DNA"/>
</dbReference>
<dbReference type="AlphaFoldDB" id="A0A158H988"/>
<organism evidence="1 2">
    <name type="scientific">Caballeronia sordidicola</name>
    <name type="common">Burkholderia sordidicola</name>
    <dbReference type="NCBI Taxonomy" id="196367"/>
    <lineage>
        <taxon>Bacteria</taxon>
        <taxon>Pseudomonadati</taxon>
        <taxon>Pseudomonadota</taxon>
        <taxon>Betaproteobacteria</taxon>
        <taxon>Burkholderiales</taxon>
        <taxon>Burkholderiaceae</taxon>
        <taxon>Caballeronia</taxon>
    </lineage>
</organism>
<evidence type="ECO:0000313" key="1">
    <source>
        <dbReference type="EMBL" id="SAL40878.1"/>
    </source>
</evidence>